<sequence length="57" mass="6031">MSVLPDRGLCQSMDSVLLTANRNTHSSGLGTVPESCCCPCWEEKVASFGRSPSQAVS</sequence>
<organism evidence="1 2">
    <name type="scientific">Clarias magur</name>
    <name type="common">Asian catfish</name>
    <name type="synonym">Macropteronotus magur</name>
    <dbReference type="NCBI Taxonomy" id="1594786"/>
    <lineage>
        <taxon>Eukaryota</taxon>
        <taxon>Metazoa</taxon>
        <taxon>Chordata</taxon>
        <taxon>Craniata</taxon>
        <taxon>Vertebrata</taxon>
        <taxon>Euteleostomi</taxon>
        <taxon>Actinopterygii</taxon>
        <taxon>Neopterygii</taxon>
        <taxon>Teleostei</taxon>
        <taxon>Ostariophysi</taxon>
        <taxon>Siluriformes</taxon>
        <taxon>Clariidae</taxon>
        <taxon>Clarias</taxon>
    </lineage>
</organism>
<comment type="caution">
    <text evidence="1">The sequence shown here is derived from an EMBL/GenBank/DDBJ whole genome shotgun (WGS) entry which is preliminary data.</text>
</comment>
<dbReference type="EMBL" id="QNUK01000001">
    <property type="protein sequence ID" value="KAF5910121.1"/>
    <property type="molecule type" value="Genomic_DNA"/>
</dbReference>
<proteinExistence type="predicted"/>
<protein>
    <submittedName>
        <fullName evidence="1">Uncharacterized protein</fullName>
    </submittedName>
</protein>
<keyword evidence="2" id="KW-1185">Reference proteome</keyword>
<accession>A0A8J5CG94</accession>
<reference evidence="1" key="1">
    <citation type="submission" date="2020-07" db="EMBL/GenBank/DDBJ databases">
        <title>Clarias magur genome sequencing, assembly and annotation.</title>
        <authorList>
            <person name="Kushwaha B."/>
            <person name="Kumar R."/>
            <person name="Das P."/>
            <person name="Joshi C.G."/>
            <person name="Kumar D."/>
            <person name="Nagpure N.S."/>
            <person name="Pandey M."/>
            <person name="Agarwal S."/>
            <person name="Srivastava S."/>
            <person name="Singh M."/>
            <person name="Sahoo L."/>
            <person name="Jayasankar P."/>
            <person name="Meher P.K."/>
            <person name="Koringa P.G."/>
            <person name="Iquebal M.A."/>
            <person name="Das S.P."/>
            <person name="Bit A."/>
            <person name="Patnaik S."/>
            <person name="Patel N."/>
            <person name="Shah T.M."/>
            <person name="Hinsu A."/>
            <person name="Jena J.K."/>
        </authorList>
    </citation>
    <scope>NUCLEOTIDE SEQUENCE</scope>
    <source>
        <strain evidence="1">CIFAMagur01</strain>
        <tissue evidence="1">Testis</tissue>
    </source>
</reference>
<name>A0A8J5CG94_CLAMG</name>
<dbReference type="AlphaFoldDB" id="A0A8J5CG94"/>
<gene>
    <name evidence="1" type="ORF">DAT39_000052</name>
</gene>
<evidence type="ECO:0000313" key="1">
    <source>
        <dbReference type="EMBL" id="KAF5910121.1"/>
    </source>
</evidence>
<dbReference type="Proteomes" id="UP000727407">
    <property type="component" value="Unassembled WGS sequence"/>
</dbReference>
<evidence type="ECO:0000313" key="2">
    <source>
        <dbReference type="Proteomes" id="UP000727407"/>
    </source>
</evidence>